<keyword evidence="2" id="KW-0285">Flavoprotein</keyword>
<dbReference type="PANTHER" id="PTHR43567:SF1">
    <property type="entry name" value="FLAVOREDOXIN"/>
    <property type="match status" value="1"/>
</dbReference>
<evidence type="ECO:0000313" key="5">
    <source>
        <dbReference type="EMBL" id="HGI31236.1"/>
    </source>
</evidence>
<proteinExistence type="inferred from homology"/>
<evidence type="ECO:0000259" key="4">
    <source>
        <dbReference type="Pfam" id="PF01613"/>
    </source>
</evidence>
<comment type="cofactor">
    <cofactor evidence="1">
        <name>FMN</name>
        <dbReference type="ChEBI" id="CHEBI:58210"/>
    </cofactor>
</comment>
<dbReference type="InterPro" id="IPR012349">
    <property type="entry name" value="Split_barrel_FMN-bd"/>
</dbReference>
<dbReference type="GO" id="GO:0016646">
    <property type="term" value="F:oxidoreductase activity, acting on the CH-NH group of donors, NAD or NADP as acceptor"/>
    <property type="evidence" value="ECO:0007669"/>
    <property type="project" value="UniProtKB-ARBA"/>
</dbReference>
<sequence length="179" mass="19924">MGVRPVHFEKFSWEELCPLAFQALGTTGGLLLVTQGKEHAATNVMTIGWVSFGVVWGRPVACVLVRPSRFTHVLLEETLLFTINVPPTHLRKAVEECGKYSGRTMNKFTHCALTPVYLGGFPVPSIAECVATVQCAVVEKTRVEPSTLVPLIQETYYPQGDYHTIYFGEIQASWKRVEP</sequence>
<protein>
    <recommendedName>
        <fullName evidence="4">Flavin reductase like domain-containing protein</fullName>
    </recommendedName>
</protein>
<dbReference type="Pfam" id="PF01613">
    <property type="entry name" value="Flavin_Reduct"/>
    <property type="match status" value="1"/>
</dbReference>
<feature type="domain" description="Flavin reductase like" evidence="4">
    <location>
        <begin position="28"/>
        <end position="173"/>
    </location>
</feature>
<dbReference type="InterPro" id="IPR052174">
    <property type="entry name" value="Flavoredoxin"/>
</dbReference>
<dbReference type="Gene3D" id="2.30.110.10">
    <property type="entry name" value="Electron Transport, Fmn-binding Protein, Chain A"/>
    <property type="match status" value="1"/>
</dbReference>
<gene>
    <name evidence="5" type="ORF">ENV30_08040</name>
</gene>
<name>A0A7V3YHQ7_9BACT</name>
<dbReference type="AlphaFoldDB" id="A0A7V3YHQ7"/>
<comment type="caution">
    <text evidence="5">The sequence shown here is derived from an EMBL/GenBank/DDBJ whole genome shotgun (WGS) entry which is preliminary data.</text>
</comment>
<accession>A0A7V3YHQ7</accession>
<evidence type="ECO:0000256" key="3">
    <source>
        <dbReference type="ARBA" id="ARBA00038054"/>
    </source>
</evidence>
<dbReference type="SUPFAM" id="SSF50475">
    <property type="entry name" value="FMN-binding split barrel"/>
    <property type="match status" value="1"/>
</dbReference>
<dbReference type="PANTHER" id="PTHR43567">
    <property type="entry name" value="FLAVOREDOXIN-RELATED-RELATED"/>
    <property type="match status" value="1"/>
</dbReference>
<reference evidence="5" key="1">
    <citation type="journal article" date="2020" name="mSystems">
        <title>Genome- and Community-Level Interaction Insights into Carbon Utilization and Element Cycling Functions of Hydrothermarchaeota in Hydrothermal Sediment.</title>
        <authorList>
            <person name="Zhou Z."/>
            <person name="Liu Y."/>
            <person name="Xu W."/>
            <person name="Pan J."/>
            <person name="Luo Z.H."/>
            <person name="Li M."/>
        </authorList>
    </citation>
    <scope>NUCLEOTIDE SEQUENCE [LARGE SCALE GENOMIC DNA]</scope>
    <source>
        <strain evidence="5">SpSt-747</strain>
    </source>
</reference>
<dbReference type="GO" id="GO:0010181">
    <property type="term" value="F:FMN binding"/>
    <property type="evidence" value="ECO:0007669"/>
    <property type="project" value="InterPro"/>
</dbReference>
<comment type="similarity">
    <text evidence="3">Belongs to the flavoredoxin family.</text>
</comment>
<dbReference type="EMBL" id="DTFV01000115">
    <property type="protein sequence ID" value="HGI31236.1"/>
    <property type="molecule type" value="Genomic_DNA"/>
</dbReference>
<dbReference type="InterPro" id="IPR002563">
    <property type="entry name" value="Flavin_Rdtase-like_dom"/>
</dbReference>
<organism evidence="5">
    <name type="scientific">Candidatus Caldatribacterium californiense</name>
    <dbReference type="NCBI Taxonomy" id="1454726"/>
    <lineage>
        <taxon>Bacteria</taxon>
        <taxon>Pseudomonadati</taxon>
        <taxon>Atribacterota</taxon>
        <taxon>Atribacteria</taxon>
        <taxon>Atribacterales</taxon>
        <taxon>Candidatus Caldatribacteriaceae</taxon>
        <taxon>Candidatus Caldatribacterium</taxon>
    </lineage>
</organism>
<evidence type="ECO:0000256" key="1">
    <source>
        <dbReference type="ARBA" id="ARBA00001917"/>
    </source>
</evidence>
<evidence type="ECO:0000256" key="2">
    <source>
        <dbReference type="ARBA" id="ARBA00022630"/>
    </source>
</evidence>